<name>A0A836KUM7_LEIEN</name>
<feature type="compositionally biased region" description="Low complexity" evidence="1">
    <location>
        <begin position="64"/>
        <end position="78"/>
    </location>
</feature>
<sequence length="211" mass="23000">MMGVGPAVCKRSIEQLSFFDFAADRSVSPLSHVGTPYNFYTRASNYPYGVLPNSQAKRGSKGESSSSSPNTRRPTNTRTHICLAQLGPLASRFDFSRTTPYVHKGYWPKAPPLLGFSATSTEEGQRNVLVGAFDDDKYANVAALRELVLLDCRYAWMELPFSTPAARHQMLARQCGVAAGPAAHESAGLAALLNADSIPQYVWPAAKHMCE</sequence>
<evidence type="ECO:0000313" key="2">
    <source>
        <dbReference type="EMBL" id="KAG5478793.1"/>
    </source>
</evidence>
<evidence type="ECO:0000313" key="3">
    <source>
        <dbReference type="Proteomes" id="UP000674179"/>
    </source>
</evidence>
<gene>
    <name evidence="2" type="ORF">CUR178_05371</name>
</gene>
<comment type="caution">
    <text evidence="2">The sequence shown here is derived from an EMBL/GenBank/DDBJ whole genome shotgun (WGS) entry which is preliminary data.</text>
</comment>
<accession>A0A836KUM7</accession>
<organism evidence="2 3">
    <name type="scientific">Leishmania enriettii</name>
    <dbReference type="NCBI Taxonomy" id="5663"/>
    <lineage>
        <taxon>Eukaryota</taxon>
        <taxon>Discoba</taxon>
        <taxon>Euglenozoa</taxon>
        <taxon>Kinetoplastea</taxon>
        <taxon>Metakinetoplastina</taxon>
        <taxon>Trypanosomatida</taxon>
        <taxon>Trypanosomatidae</taxon>
        <taxon>Leishmaniinae</taxon>
        <taxon>Leishmania</taxon>
    </lineage>
</organism>
<dbReference type="AlphaFoldDB" id="A0A836KUM7"/>
<protein>
    <submittedName>
        <fullName evidence="2">Uncharacterized protein</fullName>
    </submittedName>
</protein>
<dbReference type="RefSeq" id="XP_067692851.1">
    <property type="nucleotide sequence ID" value="XM_067837063.1"/>
</dbReference>
<dbReference type="GeneID" id="94172573"/>
<evidence type="ECO:0000256" key="1">
    <source>
        <dbReference type="SAM" id="MobiDB-lite"/>
    </source>
</evidence>
<proteinExistence type="predicted"/>
<reference evidence="2 3" key="1">
    <citation type="submission" date="2021-02" db="EMBL/GenBank/DDBJ databases">
        <title>Leishmania (Mundinia) enrietti genome sequencing and assembly.</title>
        <authorList>
            <person name="Almutairi H."/>
            <person name="Gatherer D."/>
        </authorList>
    </citation>
    <scope>NUCLEOTIDE SEQUENCE [LARGE SCALE GENOMIC DNA]</scope>
    <source>
        <strain evidence="2">CUR178</strain>
    </source>
</reference>
<dbReference type="Proteomes" id="UP000674179">
    <property type="component" value="Chromosome 23"/>
</dbReference>
<dbReference type="EMBL" id="JAFHKP010000023">
    <property type="protein sequence ID" value="KAG5478793.1"/>
    <property type="molecule type" value="Genomic_DNA"/>
</dbReference>
<dbReference type="KEGG" id="lenr:94172573"/>
<keyword evidence="3" id="KW-1185">Reference proteome</keyword>
<feature type="region of interest" description="Disordered" evidence="1">
    <location>
        <begin position="51"/>
        <end position="78"/>
    </location>
</feature>
<dbReference type="OrthoDB" id="413520at2759"/>